<dbReference type="CDD" id="cd06225">
    <property type="entry name" value="HAMP"/>
    <property type="match status" value="1"/>
</dbReference>
<dbReference type="InterPro" id="IPR003594">
    <property type="entry name" value="HATPase_dom"/>
</dbReference>
<keyword evidence="11" id="KW-1133">Transmembrane helix</keyword>
<dbReference type="GO" id="GO:0005524">
    <property type="term" value="F:ATP binding"/>
    <property type="evidence" value="ECO:0007669"/>
    <property type="project" value="UniProtKB-KW"/>
</dbReference>
<dbReference type="Gene3D" id="1.20.120.160">
    <property type="entry name" value="HPT domain"/>
    <property type="match status" value="1"/>
</dbReference>
<dbReference type="InterPro" id="IPR036097">
    <property type="entry name" value="HisK_dim/P_sf"/>
</dbReference>
<evidence type="ECO:0000256" key="17">
    <source>
        <dbReference type="PROSITE-ProRule" id="PRU00169"/>
    </source>
</evidence>
<dbReference type="Pfam" id="PF00512">
    <property type="entry name" value="HisKA"/>
    <property type="match status" value="1"/>
</dbReference>
<dbReference type="STRING" id="1429043.X474_04085"/>
<evidence type="ECO:0000256" key="7">
    <source>
        <dbReference type="ARBA" id="ARBA00022692"/>
    </source>
</evidence>
<evidence type="ECO:0000256" key="19">
    <source>
        <dbReference type="SAM" id="MobiDB-lite"/>
    </source>
</evidence>
<proteinExistence type="predicted"/>
<dbReference type="PROSITE" id="PS50109">
    <property type="entry name" value="HIS_KIN"/>
    <property type="match status" value="1"/>
</dbReference>
<dbReference type="FunFam" id="3.30.565.10:FF:000010">
    <property type="entry name" value="Sensor histidine kinase RcsC"/>
    <property type="match status" value="1"/>
</dbReference>
<feature type="modified residue" description="Phosphohistidine" evidence="16">
    <location>
        <position position="771"/>
    </location>
</feature>
<dbReference type="OrthoDB" id="5468627at2"/>
<dbReference type="GO" id="GO:0000155">
    <property type="term" value="F:phosphorelay sensor kinase activity"/>
    <property type="evidence" value="ECO:0007669"/>
    <property type="project" value="InterPro"/>
</dbReference>
<dbReference type="CDD" id="cd00088">
    <property type="entry name" value="HPT"/>
    <property type="match status" value="1"/>
</dbReference>
<evidence type="ECO:0000256" key="11">
    <source>
        <dbReference type="ARBA" id="ARBA00022989"/>
    </source>
</evidence>
<evidence type="ECO:0000313" key="23">
    <source>
        <dbReference type="EMBL" id="KIX15324.1"/>
    </source>
</evidence>
<evidence type="ECO:0000256" key="6">
    <source>
        <dbReference type="ARBA" id="ARBA00022679"/>
    </source>
</evidence>
<feature type="domain" description="Response regulatory" evidence="21">
    <location>
        <begin position="570"/>
        <end position="686"/>
    </location>
</feature>
<keyword evidence="6" id="KW-0808">Transferase</keyword>
<evidence type="ECO:0000259" key="20">
    <source>
        <dbReference type="PROSITE" id="PS50109"/>
    </source>
</evidence>
<dbReference type="InterPro" id="IPR036641">
    <property type="entry name" value="HPT_dom_sf"/>
</dbReference>
<feature type="domain" description="HPt" evidence="22">
    <location>
        <begin position="732"/>
        <end position="825"/>
    </location>
</feature>
<dbReference type="SUPFAM" id="SSF47226">
    <property type="entry name" value="Histidine-containing phosphotransfer domain, HPT domain"/>
    <property type="match status" value="1"/>
</dbReference>
<evidence type="ECO:0000256" key="18">
    <source>
        <dbReference type="SAM" id="Coils"/>
    </source>
</evidence>
<evidence type="ECO:0000259" key="21">
    <source>
        <dbReference type="PROSITE" id="PS50110"/>
    </source>
</evidence>
<evidence type="ECO:0000256" key="10">
    <source>
        <dbReference type="ARBA" id="ARBA00022840"/>
    </source>
</evidence>
<comment type="subunit">
    <text evidence="14">At low DSF concentrations, interacts with RpfF.</text>
</comment>
<dbReference type="SMART" id="SM00388">
    <property type="entry name" value="HisKA"/>
    <property type="match status" value="1"/>
</dbReference>
<evidence type="ECO:0000256" key="15">
    <source>
        <dbReference type="ARBA" id="ARBA00068150"/>
    </source>
</evidence>
<feature type="coiled-coil region" evidence="18">
    <location>
        <begin position="130"/>
        <end position="181"/>
    </location>
</feature>
<evidence type="ECO:0000256" key="12">
    <source>
        <dbReference type="ARBA" id="ARBA00023012"/>
    </source>
</evidence>
<accession>A0A0D2JB23</accession>
<sequence>MADFKAQDIDKISELFYRLLHGETPKPISLPSDYPENEIKQAVGYINSFLDQYLASAELVRKLSLGKVFSAPPQSNLSLAAAAKNLQASLRNLTWITQQVEGGNFSHKVSFMGEFAEAFNSMTHQLKTSFRERNEAAESMQQQINELARARRAMLNMMEDLDEEKAKAEKATQAKSDFLANMSHEIRTPMNAILGLSHLALRTDLTEKQRDYLEKLQQSAQALLGIINDILDFSKIEAGKLDMETISFSLDQVLANLSNLVTLKAQEKGIELLFDIDPELPRSLKGDPLRLGQIMVNLANNAVKFTDKGEIVLSARLLEQKDNQVKARFSVRDTGIGMTQQQIDRLFQAFSQADTSTTRKYGGTGLGLTISKRLVEMMNGEIWVESALGKGSEFIFTAIFGLDKMKKPERLTPDPDLRGLEILVVDDNATSLQILTTMLKSMSFNPSTASDGRQAVEMVQKAASQKPFELILMDWHMPEMDGLKASRIILEDKNLPKIPAIIMVTAYGREEVIKHAEKIGISGFLLKPVGPSLLLDTIMTVFGKQSQIIEKTTTFEKEKGGAYTELTGARVLLVEDNEINQQVAQEILENAGLSVELAENGKVALKKLEKQEFEAVLMDVQMPVMDGYTATKALRKIRRFQNLPIIAMTANAMAGDKETAILAGMNDHVAKPIDPDQLFSSLRKWIKPAKQAPLSPSPSSSPKSAKLETEIELPSHIPGLDIKAGLTRLGGNKKLYWNLLIKLGSEYEGMADDINRAWEKGEKAEAERMAHSVKGVAGNVGAMDLAQKAADLETCMKQEDKENLPGLLEAFSFSLSQLISALKQIQPASSEEPRADDSGTEATPQELAEAVNTILPHLKAKKPKPAKEALEKAEGLNWPFEPREDFIQLGKLIKKYKFKDAALAAEILIEKLKG</sequence>
<dbReference type="InParanoid" id="A0A0D2JB23"/>
<dbReference type="Gene3D" id="1.10.287.130">
    <property type="match status" value="2"/>
</dbReference>
<dbReference type="PATRIC" id="fig|1429043.3.peg.867"/>
<dbReference type="SMART" id="SM00387">
    <property type="entry name" value="HATPase_c"/>
    <property type="match status" value="1"/>
</dbReference>
<feature type="modified residue" description="4-aspartylphosphate" evidence="17">
    <location>
        <position position="474"/>
    </location>
</feature>
<evidence type="ECO:0000256" key="13">
    <source>
        <dbReference type="ARBA" id="ARBA00023136"/>
    </source>
</evidence>
<evidence type="ECO:0000313" key="24">
    <source>
        <dbReference type="Proteomes" id="UP000032233"/>
    </source>
</evidence>
<keyword evidence="5 17" id="KW-0597">Phosphoprotein</keyword>
<comment type="subcellular location">
    <subcellularLocation>
        <location evidence="2">Cell membrane</location>
        <topology evidence="2">Multi-pass membrane protein</topology>
    </subcellularLocation>
</comment>
<keyword evidence="24" id="KW-1185">Reference proteome</keyword>
<dbReference type="PROSITE" id="PS50894">
    <property type="entry name" value="HPT"/>
    <property type="match status" value="1"/>
</dbReference>
<comment type="caution">
    <text evidence="23">The sequence shown here is derived from an EMBL/GenBank/DDBJ whole genome shotgun (WGS) entry which is preliminary data.</text>
</comment>
<dbReference type="SUPFAM" id="SSF52172">
    <property type="entry name" value="CheY-like"/>
    <property type="match status" value="2"/>
</dbReference>
<evidence type="ECO:0000259" key="22">
    <source>
        <dbReference type="PROSITE" id="PS50894"/>
    </source>
</evidence>
<dbReference type="AlphaFoldDB" id="A0A0D2JB23"/>
<dbReference type="Pfam" id="PF01627">
    <property type="entry name" value="Hpt"/>
    <property type="match status" value="1"/>
</dbReference>
<feature type="compositionally biased region" description="Low complexity" evidence="19">
    <location>
        <begin position="689"/>
        <end position="704"/>
    </location>
</feature>
<protein>
    <recommendedName>
        <fullName evidence="15">Sensory/regulatory protein RpfC</fullName>
        <ecNumber evidence="3">2.7.13.3</ecNumber>
    </recommendedName>
</protein>
<dbReference type="InterPro" id="IPR011006">
    <property type="entry name" value="CheY-like_superfamily"/>
</dbReference>
<keyword evidence="4" id="KW-1003">Cell membrane</keyword>
<reference evidence="23 24" key="1">
    <citation type="submission" date="2013-11" db="EMBL/GenBank/DDBJ databases">
        <title>Metagenomic analysis of a methanogenic consortium involved in long chain n-alkane degradation.</title>
        <authorList>
            <person name="Davidova I.A."/>
            <person name="Callaghan A.V."/>
            <person name="Wawrik B."/>
            <person name="Pruitt S."/>
            <person name="Marks C."/>
            <person name="Duncan K.E."/>
            <person name="Suflita J.M."/>
        </authorList>
    </citation>
    <scope>NUCLEOTIDE SEQUENCE [LARGE SCALE GENOMIC DNA]</scope>
    <source>
        <strain evidence="23 24">SPR</strain>
    </source>
</reference>
<dbReference type="GO" id="GO:0005886">
    <property type="term" value="C:plasma membrane"/>
    <property type="evidence" value="ECO:0007669"/>
    <property type="project" value="UniProtKB-SubCell"/>
</dbReference>
<evidence type="ECO:0000256" key="14">
    <source>
        <dbReference type="ARBA" id="ARBA00064003"/>
    </source>
</evidence>
<dbReference type="InterPro" id="IPR036890">
    <property type="entry name" value="HATPase_C_sf"/>
</dbReference>
<dbReference type="FunFam" id="1.10.287.130:FF:000002">
    <property type="entry name" value="Two-component osmosensing histidine kinase"/>
    <property type="match status" value="1"/>
</dbReference>
<keyword evidence="12" id="KW-0902">Two-component regulatory system</keyword>
<feature type="modified residue" description="4-aspartylphosphate" evidence="17">
    <location>
        <position position="619"/>
    </location>
</feature>
<dbReference type="CDD" id="cd16922">
    <property type="entry name" value="HATPase_EvgS-ArcB-TorS-like"/>
    <property type="match status" value="1"/>
</dbReference>
<keyword evidence="7" id="KW-0812">Transmembrane</keyword>
<dbReference type="PRINTS" id="PR00344">
    <property type="entry name" value="BCTRLSENSOR"/>
</dbReference>
<dbReference type="SUPFAM" id="SSF55874">
    <property type="entry name" value="ATPase domain of HSP90 chaperone/DNA topoisomerase II/histidine kinase"/>
    <property type="match status" value="1"/>
</dbReference>
<dbReference type="Proteomes" id="UP000032233">
    <property type="component" value="Unassembled WGS sequence"/>
</dbReference>
<dbReference type="Gene3D" id="3.30.565.10">
    <property type="entry name" value="Histidine kinase-like ATPase, C-terminal domain"/>
    <property type="match status" value="1"/>
</dbReference>
<dbReference type="CDD" id="cd17546">
    <property type="entry name" value="REC_hyHK_CKI1_RcsC-like"/>
    <property type="match status" value="2"/>
</dbReference>
<feature type="region of interest" description="Disordered" evidence="19">
    <location>
        <begin position="689"/>
        <end position="708"/>
    </location>
</feature>
<evidence type="ECO:0000256" key="3">
    <source>
        <dbReference type="ARBA" id="ARBA00012438"/>
    </source>
</evidence>
<dbReference type="Pfam" id="PF00072">
    <property type="entry name" value="Response_reg"/>
    <property type="match status" value="2"/>
</dbReference>
<name>A0A0D2JB23_9BACT</name>
<evidence type="ECO:0000256" key="8">
    <source>
        <dbReference type="ARBA" id="ARBA00022741"/>
    </source>
</evidence>
<dbReference type="CDD" id="cd00082">
    <property type="entry name" value="HisKA"/>
    <property type="match status" value="1"/>
</dbReference>
<feature type="domain" description="Response regulatory" evidence="21">
    <location>
        <begin position="421"/>
        <end position="542"/>
    </location>
</feature>
<keyword evidence="18" id="KW-0175">Coiled coil</keyword>
<evidence type="ECO:0000256" key="5">
    <source>
        <dbReference type="ARBA" id="ARBA00022553"/>
    </source>
</evidence>
<dbReference type="SUPFAM" id="SSF47384">
    <property type="entry name" value="Homodimeric domain of signal transducing histidine kinase"/>
    <property type="match status" value="1"/>
</dbReference>
<keyword evidence="10" id="KW-0067">ATP-binding</keyword>
<organism evidence="23 24">
    <name type="scientific">Dethiosulfatarculus sandiegensis</name>
    <dbReference type="NCBI Taxonomy" id="1429043"/>
    <lineage>
        <taxon>Bacteria</taxon>
        <taxon>Pseudomonadati</taxon>
        <taxon>Thermodesulfobacteriota</taxon>
        <taxon>Desulfarculia</taxon>
        <taxon>Desulfarculales</taxon>
        <taxon>Desulfarculaceae</taxon>
        <taxon>Dethiosulfatarculus</taxon>
    </lineage>
</organism>
<dbReference type="InterPro" id="IPR003661">
    <property type="entry name" value="HisK_dim/P_dom"/>
</dbReference>
<dbReference type="Pfam" id="PF02518">
    <property type="entry name" value="HATPase_c"/>
    <property type="match status" value="1"/>
</dbReference>
<comment type="catalytic activity">
    <reaction evidence="1">
        <text>ATP + protein L-histidine = ADP + protein N-phospho-L-histidine.</text>
        <dbReference type="EC" id="2.7.13.3"/>
    </reaction>
</comment>
<dbReference type="InterPro" id="IPR004358">
    <property type="entry name" value="Sig_transdc_His_kin-like_C"/>
</dbReference>
<feature type="domain" description="Histidine kinase" evidence="20">
    <location>
        <begin position="181"/>
        <end position="402"/>
    </location>
</feature>
<dbReference type="EMBL" id="AZAC01000003">
    <property type="protein sequence ID" value="KIX15324.1"/>
    <property type="molecule type" value="Genomic_DNA"/>
</dbReference>
<dbReference type="EC" id="2.7.13.3" evidence="3"/>
<dbReference type="SMART" id="SM00448">
    <property type="entry name" value="REC"/>
    <property type="match status" value="2"/>
</dbReference>
<dbReference type="InterPro" id="IPR008207">
    <property type="entry name" value="Sig_transdc_His_kin_Hpt_dom"/>
</dbReference>
<dbReference type="PANTHER" id="PTHR45339">
    <property type="entry name" value="HYBRID SIGNAL TRANSDUCTION HISTIDINE KINASE J"/>
    <property type="match status" value="1"/>
</dbReference>
<dbReference type="Gene3D" id="3.40.50.2300">
    <property type="match status" value="2"/>
</dbReference>
<keyword evidence="13" id="KW-0472">Membrane</keyword>
<dbReference type="InterPro" id="IPR005467">
    <property type="entry name" value="His_kinase_dom"/>
</dbReference>
<keyword evidence="8" id="KW-0547">Nucleotide-binding</keyword>
<dbReference type="RefSeq" id="WP_052514819.1">
    <property type="nucleotide sequence ID" value="NZ_AZAC01000003.1"/>
</dbReference>
<evidence type="ECO:0000256" key="2">
    <source>
        <dbReference type="ARBA" id="ARBA00004651"/>
    </source>
</evidence>
<dbReference type="PANTHER" id="PTHR45339:SF1">
    <property type="entry name" value="HYBRID SIGNAL TRANSDUCTION HISTIDINE KINASE J"/>
    <property type="match status" value="1"/>
</dbReference>
<evidence type="ECO:0000256" key="1">
    <source>
        <dbReference type="ARBA" id="ARBA00000085"/>
    </source>
</evidence>
<evidence type="ECO:0000256" key="4">
    <source>
        <dbReference type="ARBA" id="ARBA00022475"/>
    </source>
</evidence>
<dbReference type="PROSITE" id="PS50110">
    <property type="entry name" value="RESPONSE_REGULATORY"/>
    <property type="match status" value="2"/>
</dbReference>
<evidence type="ECO:0000256" key="9">
    <source>
        <dbReference type="ARBA" id="ARBA00022777"/>
    </source>
</evidence>
<keyword evidence="9" id="KW-0418">Kinase</keyword>
<gene>
    <name evidence="23" type="ORF">X474_04085</name>
</gene>
<evidence type="ECO:0000256" key="16">
    <source>
        <dbReference type="PROSITE-ProRule" id="PRU00110"/>
    </source>
</evidence>
<dbReference type="InterPro" id="IPR001789">
    <property type="entry name" value="Sig_transdc_resp-reg_receiver"/>
</dbReference>